<dbReference type="EMBL" id="UXSR01000146">
    <property type="protein sequence ID" value="VDD75260.1"/>
    <property type="molecule type" value="Genomic_DNA"/>
</dbReference>
<dbReference type="Pfam" id="PF10191">
    <property type="entry name" value="COG7"/>
    <property type="match status" value="2"/>
</dbReference>
<dbReference type="Gene3D" id="2.70.160.11">
    <property type="entry name" value="Hnrnp arginine n-methyltransferase1"/>
    <property type="match status" value="1"/>
</dbReference>
<keyword evidence="16" id="KW-1185">Reference proteome</keyword>
<evidence type="ECO:0000256" key="2">
    <source>
        <dbReference type="ARBA" id="ARBA00004395"/>
    </source>
</evidence>
<keyword evidence="11" id="KW-0206">Cytoskeleton</keyword>
<dbReference type="OrthoDB" id="245173at2759"/>
<evidence type="ECO:0000313" key="16">
    <source>
        <dbReference type="Proteomes" id="UP000267029"/>
    </source>
</evidence>
<evidence type="ECO:0000256" key="6">
    <source>
        <dbReference type="ARBA" id="ARBA00022448"/>
    </source>
</evidence>
<dbReference type="InterPro" id="IPR036236">
    <property type="entry name" value="Znf_C2H2_sf"/>
</dbReference>
<evidence type="ECO:0000256" key="12">
    <source>
        <dbReference type="ARBA" id="ARBA00031345"/>
    </source>
</evidence>
<dbReference type="GO" id="GO:0017119">
    <property type="term" value="C:Golgi transport complex"/>
    <property type="evidence" value="ECO:0007669"/>
    <property type="project" value="InterPro"/>
</dbReference>
<keyword evidence="7" id="KW-0963">Cytoplasm</keyword>
<evidence type="ECO:0000256" key="11">
    <source>
        <dbReference type="ARBA" id="ARBA00023212"/>
    </source>
</evidence>
<evidence type="ECO:0000256" key="10">
    <source>
        <dbReference type="ARBA" id="ARBA00023136"/>
    </source>
</evidence>
<accession>A0A158QSR4</accession>
<dbReference type="STRING" id="53468.A0A158QSR4"/>
<organism evidence="15 16">
    <name type="scientific">Mesocestoides corti</name>
    <name type="common">Flatworm</name>
    <dbReference type="NCBI Taxonomy" id="53468"/>
    <lineage>
        <taxon>Eukaryota</taxon>
        <taxon>Metazoa</taxon>
        <taxon>Spiralia</taxon>
        <taxon>Lophotrochozoa</taxon>
        <taxon>Platyhelminthes</taxon>
        <taxon>Cestoda</taxon>
        <taxon>Eucestoda</taxon>
        <taxon>Cyclophyllidea</taxon>
        <taxon>Mesocestoididae</taxon>
        <taxon>Mesocestoides</taxon>
    </lineage>
</organism>
<dbReference type="SUPFAM" id="SSF57667">
    <property type="entry name" value="beta-beta-alpha zinc fingers"/>
    <property type="match status" value="1"/>
</dbReference>
<dbReference type="InterPro" id="IPR029063">
    <property type="entry name" value="SAM-dependent_MTases_sf"/>
</dbReference>
<proteinExistence type="inferred from homology"/>
<dbReference type="Pfam" id="PF06886">
    <property type="entry name" value="TPX2"/>
    <property type="match status" value="1"/>
</dbReference>
<evidence type="ECO:0000313" key="15">
    <source>
        <dbReference type="EMBL" id="VDD75260.1"/>
    </source>
</evidence>
<feature type="domain" description="TPX2 C-terminal" evidence="14">
    <location>
        <begin position="91"/>
        <end position="160"/>
    </location>
</feature>
<keyword evidence="9" id="KW-0333">Golgi apparatus</keyword>
<dbReference type="PANTHER" id="PTHR21443">
    <property type="entry name" value="CONSERVED OLIGOMERIC GOLGI COMPLEX COMPONENT 7"/>
    <property type="match status" value="1"/>
</dbReference>
<dbReference type="Proteomes" id="UP000267029">
    <property type="component" value="Unassembled WGS sequence"/>
</dbReference>
<evidence type="ECO:0000256" key="7">
    <source>
        <dbReference type="ARBA" id="ARBA00022490"/>
    </source>
</evidence>
<dbReference type="InterPro" id="IPR027329">
    <property type="entry name" value="TPX2_C"/>
</dbReference>
<keyword evidence="6" id="KW-0813">Transport</keyword>
<feature type="region of interest" description="Disordered" evidence="13">
    <location>
        <begin position="1416"/>
        <end position="1441"/>
    </location>
</feature>
<dbReference type="GO" id="GO:0006890">
    <property type="term" value="P:retrograde vesicle-mediated transport, Golgi to endoplasmic reticulum"/>
    <property type="evidence" value="ECO:0007669"/>
    <property type="project" value="TreeGrafter"/>
</dbReference>
<dbReference type="SUPFAM" id="SSF53335">
    <property type="entry name" value="S-adenosyl-L-methionine-dependent methyltransferases"/>
    <property type="match status" value="1"/>
</dbReference>
<gene>
    <name evidence="15" type="ORF">MCOS_LOCUS1263</name>
</gene>
<keyword evidence="10" id="KW-0472">Membrane</keyword>
<evidence type="ECO:0000256" key="3">
    <source>
        <dbReference type="ARBA" id="ARBA00005831"/>
    </source>
</evidence>
<name>A0A158QSR4_MESCO</name>
<dbReference type="GO" id="GO:0007030">
    <property type="term" value="P:Golgi organization"/>
    <property type="evidence" value="ECO:0007669"/>
    <property type="project" value="TreeGrafter"/>
</dbReference>
<feature type="compositionally biased region" description="Basic and acidic residues" evidence="13">
    <location>
        <begin position="1416"/>
        <end position="1425"/>
    </location>
</feature>
<comment type="similarity">
    <text evidence="4">Belongs to the TPX2 family.</text>
</comment>
<sequence>MTPSQDEGSCLYRGLRFGGSLKANVTKPKPFSFEQKDRLLLLSRKRREQEAEEEARRMANSFRAQPMPIGVPDRLPPPPVARVTTPLSPILETRVRALRRASFESRLEAKRASLERRVALFKQEQDAEDAKRLKEERRMTVHKAEPIRTYKPVAAVPSKPVTQSQSFHFATEERLTQDEIMHVPPQGRRRDPSAPEPGLSVDQLSGHLGCLALIIGFSGMDEYDSLSSSDSEIEMDEGELEDYQCFVCDNVTHSTTEFFDHLSNNHDWNLKKEPNLFADQYTWICFVNWARLKKSQQWRDFLSISKDDRLAFLKPVIDGDAVLMIDVESFFGGSEVLSDDEKTPEQLREENENLLFQLTKCKQMIAELVSGPANDRSGSFFGSAPPVPSGDMPPSPSMFSSGVLPTQYLLDRTTLSAFRQFMLHNSRDCFAGKTVVNLCQDGGILSVFAAHAGASRVLAIESSRRFSEVVKSMSKANGFESTVEVLESLSNVPLARVDVVLWNWLSDCLLETDESQIFSLIRSRVGRIYPRQATLNLVGACISSEIKDAFIPPSTSSVGFDTSPLVDAAYNNVYSICLSSYGEFVQILSEKPTVLVSLDMLQNPTFLFDVPDFSILLDSKKSSPLEVNALVLYLDCEMDCDAPFSVCFSTSPQANATRFNQSVIFLKRPISVSSGRRSNSWLAYSTRLKHTLADASTQRLARAHRCDSFPAGKNAFVQPNYMNKSSANEISRVLGSIWCLIDINEILADDFNHKTWVNKAVAKLKSSENPDAALSSLILNVQSMLDAANQEVKNIFHEVAQATPRFLRDVESVNQQAILLKDHMDCVENDFRKMHIDDSGVVKELEELDRQRTRVKRAADALREANRWSTLVNSRQDLMEGEGNVEQLYQLILDMEQSLAYMEHMPDYEARKALLSSTKDRLEALIAPRVMELLDALPHASDAQATSSLLHLFSIFNAIGRSAVGVRYYVTWLANHIVESWEKTRGLAVSQSGHSLQQSFDATTDRILAFYRETFAFLRNQLSLQLFEGESCAPLLNGLINSLERITPSLTDSVFSSADPDTNLRRCGELLQATEEMTGRLCALLCPTGAPSELCVAVVRQLCRPLSAISEFFRLHAQYLLTEALEGLKKPFTDDQALLKDLNVFSDRVFTVLHSLLQLAVSQTRGIALSSLLEVAQELVVAFSSELTSAFEKTVVYVVREDVASGYSQASGLSSVLLLVAATGCTMLKMKKFVEEFDAALESVFAPSNLTHAGGACNNSECPFSTPRLVAHIGEAQPSTHWGTLYPLMPASDWLKPPTSQTTPAPSVLLVNRLLSVCKAAVDMATRVAMAPVHDLLAKVPKLRVWPSYPASGEARLPDLAYLPQEYITQLGQYIFNLPEQLLPFMDPGEGSADQSDGLVGCLRCSDFNVDVDHGQVKSPTERTRLTSLSSPLPPTSPPVVSRKAENSAMITAWLDWLLSGQVSEAFVKAIFEIPSPIPTNGKPIPGLTEHGAKQLATDLGYFLGLLEELGLPTPQDLACLRDLVSASTSEFQHVSQGKPHRLVGAVINLRMLFFPDDLDSAKSGGMFVIGRSFGLATSADAFSLGVRRFVPLIRGKFAAYREILGTQSNTETDSS</sequence>
<evidence type="ECO:0000256" key="1">
    <source>
        <dbReference type="ARBA" id="ARBA00004245"/>
    </source>
</evidence>
<dbReference type="Gene3D" id="3.40.50.150">
    <property type="entry name" value="Vaccinia Virus protein VP39"/>
    <property type="match status" value="1"/>
</dbReference>
<protein>
    <recommendedName>
        <fullName evidence="5">Conserved oligomeric Golgi complex subunit 7</fullName>
    </recommendedName>
    <alternativeName>
        <fullName evidence="12">Component of oligomeric Golgi complex 7</fullName>
    </alternativeName>
</protein>
<evidence type="ECO:0000256" key="8">
    <source>
        <dbReference type="ARBA" id="ARBA00022927"/>
    </source>
</evidence>
<reference evidence="15 16" key="1">
    <citation type="submission" date="2018-10" db="EMBL/GenBank/DDBJ databases">
        <authorList>
            <consortium name="Pathogen Informatics"/>
        </authorList>
    </citation>
    <scope>NUCLEOTIDE SEQUENCE [LARGE SCALE GENOMIC DNA]</scope>
</reference>
<dbReference type="GO" id="GO:0005856">
    <property type="term" value="C:cytoskeleton"/>
    <property type="evidence" value="ECO:0007669"/>
    <property type="project" value="UniProtKB-SubCell"/>
</dbReference>
<evidence type="ECO:0000256" key="5">
    <source>
        <dbReference type="ARBA" id="ARBA00020984"/>
    </source>
</evidence>
<dbReference type="PANTHER" id="PTHR21443:SF0">
    <property type="entry name" value="CONSERVED OLIGOMERIC GOLGI COMPLEX SUBUNIT 7"/>
    <property type="match status" value="1"/>
</dbReference>
<keyword evidence="8" id="KW-0653">Protein transport</keyword>
<evidence type="ECO:0000256" key="9">
    <source>
        <dbReference type="ARBA" id="ARBA00023034"/>
    </source>
</evidence>
<evidence type="ECO:0000259" key="14">
    <source>
        <dbReference type="Pfam" id="PF06886"/>
    </source>
</evidence>
<comment type="subcellular location">
    <subcellularLocation>
        <location evidence="1">Cytoplasm</location>
        <location evidence="1">Cytoskeleton</location>
    </subcellularLocation>
    <subcellularLocation>
        <location evidence="2">Golgi apparatus membrane</location>
        <topology evidence="2">Peripheral membrane protein</topology>
    </subcellularLocation>
</comment>
<evidence type="ECO:0000256" key="13">
    <source>
        <dbReference type="SAM" id="MobiDB-lite"/>
    </source>
</evidence>
<dbReference type="GO" id="GO:0006886">
    <property type="term" value="P:intracellular protein transport"/>
    <property type="evidence" value="ECO:0007669"/>
    <property type="project" value="InterPro"/>
</dbReference>
<comment type="similarity">
    <text evidence="3">Belongs to the COG7 family.</text>
</comment>
<evidence type="ECO:0000256" key="4">
    <source>
        <dbReference type="ARBA" id="ARBA00005885"/>
    </source>
</evidence>
<dbReference type="InterPro" id="IPR019335">
    <property type="entry name" value="COG7"/>
</dbReference>
<dbReference type="GO" id="GO:0000139">
    <property type="term" value="C:Golgi membrane"/>
    <property type="evidence" value="ECO:0007669"/>
    <property type="project" value="UniProtKB-SubCell"/>
</dbReference>